<organism evidence="1">
    <name type="scientific">marine sediment metagenome</name>
    <dbReference type="NCBI Taxonomy" id="412755"/>
    <lineage>
        <taxon>unclassified sequences</taxon>
        <taxon>metagenomes</taxon>
        <taxon>ecological metagenomes</taxon>
    </lineage>
</organism>
<dbReference type="SUPFAM" id="SSF51126">
    <property type="entry name" value="Pectin lyase-like"/>
    <property type="match status" value="1"/>
</dbReference>
<dbReference type="AlphaFoldDB" id="X0UZZ1"/>
<protein>
    <submittedName>
        <fullName evidence="1">Uncharacterized protein</fullName>
    </submittedName>
</protein>
<sequence>MKRLIVLVIACLLVVAAMGAVKTDDTLTHGIQEHLDAAWEARDEVVLPPGRHRITEPLRAKCSIRGVGDCVLVWNGDKTDTPMLTVTGTPAQSYWPNV</sequence>
<gene>
    <name evidence="1" type="ORF">S01H1_35400</name>
</gene>
<name>X0UZZ1_9ZZZZ</name>
<dbReference type="InterPro" id="IPR011050">
    <property type="entry name" value="Pectin_lyase_fold/virulence"/>
</dbReference>
<evidence type="ECO:0000313" key="1">
    <source>
        <dbReference type="EMBL" id="GAG11405.1"/>
    </source>
</evidence>
<comment type="caution">
    <text evidence="1">The sequence shown here is derived from an EMBL/GenBank/DDBJ whole genome shotgun (WGS) entry which is preliminary data.</text>
</comment>
<accession>X0UZZ1</accession>
<dbReference type="EMBL" id="BARS01022121">
    <property type="protein sequence ID" value="GAG11405.1"/>
    <property type="molecule type" value="Genomic_DNA"/>
</dbReference>
<feature type="non-terminal residue" evidence="1">
    <location>
        <position position="98"/>
    </location>
</feature>
<reference evidence="1" key="1">
    <citation type="journal article" date="2014" name="Front. Microbiol.">
        <title>High frequency of phylogenetically diverse reductive dehalogenase-homologous genes in deep subseafloor sedimentary metagenomes.</title>
        <authorList>
            <person name="Kawai M."/>
            <person name="Futagami T."/>
            <person name="Toyoda A."/>
            <person name="Takaki Y."/>
            <person name="Nishi S."/>
            <person name="Hori S."/>
            <person name="Arai W."/>
            <person name="Tsubouchi T."/>
            <person name="Morono Y."/>
            <person name="Uchiyama I."/>
            <person name="Ito T."/>
            <person name="Fujiyama A."/>
            <person name="Inagaki F."/>
            <person name="Takami H."/>
        </authorList>
    </citation>
    <scope>NUCLEOTIDE SEQUENCE</scope>
    <source>
        <strain evidence="1">Expedition CK06-06</strain>
    </source>
</reference>
<proteinExistence type="predicted"/>